<proteinExistence type="predicted"/>
<dbReference type="EMBL" id="CZKA01000037">
    <property type="protein sequence ID" value="CUR57598.1"/>
    <property type="molecule type" value="Genomic_DNA"/>
</dbReference>
<organism evidence="2">
    <name type="scientific">metagenome</name>
    <dbReference type="NCBI Taxonomy" id="256318"/>
    <lineage>
        <taxon>unclassified sequences</taxon>
        <taxon>metagenomes</taxon>
    </lineage>
</organism>
<sequence>MVMFRAVTVATLAGVLVVAGCASPDSDPSADHTLPPSSERVPLSFRAVGAIAVAHLPEASSVEATYQEPREIRAGRIAADLRLRPGPAEDGELVRVMIAPRFPALRCTKVMPCADLPSSGGAAVQLAWEREAPEEDPGYVVVRVSRPHEVAFVLYAGPAITGDPRKLELPVSIDRLVALATDPWLRLRTAPEAITAGDELTDWGGGEPPTPRRDWVPQTGDGLMRQFARGQGGADRWHDPEVSPYQDEFGAGTISGRLTRDATNESGVETVDLLVSKQPLPWLQGNTCRGSTYPGKCSLLKKSPFGPYLTLWTPTTADDPGEAWTIQVRPDETVAARLTGATKVTEKPAAWGGVYGSETFFEPTPAWGFLADPQIFLFPLPD</sequence>
<protein>
    <submittedName>
        <fullName evidence="2">Uncharacterized protein</fullName>
    </submittedName>
</protein>
<feature type="region of interest" description="Disordered" evidence="1">
    <location>
        <begin position="198"/>
        <end position="217"/>
    </location>
</feature>
<reference evidence="2" key="1">
    <citation type="submission" date="2015-08" db="EMBL/GenBank/DDBJ databases">
        <authorList>
            <person name="Babu N.S."/>
            <person name="Beckwith C.J."/>
            <person name="Beseler K.G."/>
            <person name="Brison A."/>
            <person name="Carone J.V."/>
            <person name="Caskin T.P."/>
            <person name="Diamond M."/>
            <person name="Durham M.E."/>
            <person name="Foxe J.M."/>
            <person name="Go M."/>
            <person name="Henderson B.A."/>
            <person name="Jones I.B."/>
            <person name="McGettigan J.A."/>
            <person name="Micheletti S.J."/>
            <person name="Nasrallah M.E."/>
            <person name="Ortiz D."/>
            <person name="Piller C.R."/>
            <person name="Privatt S.R."/>
            <person name="Schneider S.L."/>
            <person name="Sharp S."/>
            <person name="Smith T.C."/>
            <person name="Stanton J.D."/>
            <person name="Ullery H.E."/>
            <person name="Wilson R.J."/>
            <person name="Serrano M.G."/>
            <person name="Buck G."/>
            <person name="Lee V."/>
            <person name="Wang Y."/>
            <person name="Carvalho R."/>
            <person name="Voegtly L."/>
            <person name="Shi R."/>
            <person name="Duckworth R."/>
            <person name="Johnson A."/>
            <person name="Loviza R."/>
            <person name="Walstead R."/>
            <person name="Shah Z."/>
            <person name="Kiflezghi M."/>
            <person name="Wade K."/>
            <person name="Ball S.L."/>
            <person name="Bradley K.W."/>
            <person name="Asai D.J."/>
            <person name="Bowman C.A."/>
            <person name="Russell D.A."/>
            <person name="Pope W.H."/>
            <person name="Jacobs-Sera D."/>
            <person name="Hendrix R.W."/>
            <person name="Hatfull G.F."/>
        </authorList>
    </citation>
    <scope>NUCLEOTIDE SEQUENCE</scope>
</reference>
<gene>
    <name evidence="2" type="ORF">NOCA2420097</name>
</gene>
<evidence type="ECO:0000256" key="1">
    <source>
        <dbReference type="SAM" id="MobiDB-lite"/>
    </source>
</evidence>
<evidence type="ECO:0000313" key="2">
    <source>
        <dbReference type="EMBL" id="CUR57598.1"/>
    </source>
</evidence>
<accession>A0A2P2C6H5</accession>
<dbReference type="AlphaFoldDB" id="A0A2P2C6H5"/>
<dbReference type="PROSITE" id="PS51257">
    <property type="entry name" value="PROKAR_LIPOPROTEIN"/>
    <property type="match status" value="1"/>
</dbReference>
<name>A0A2P2C6H5_9ZZZZ</name>